<name>A0A840NCP3_9PSEU</name>
<evidence type="ECO:0000313" key="2">
    <source>
        <dbReference type="Proteomes" id="UP000580474"/>
    </source>
</evidence>
<proteinExistence type="predicted"/>
<evidence type="ECO:0008006" key="3">
    <source>
        <dbReference type="Google" id="ProtNLM"/>
    </source>
</evidence>
<dbReference type="RefSeq" id="WP_184477862.1">
    <property type="nucleotide sequence ID" value="NZ_JACHIV010000001.1"/>
</dbReference>
<dbReference type="AlphaFoldDB" id="A0A840NCP3"/>
<protein>
    <recommendedName>
        <fullName evidence="3">TetR family transcriptional regulator</fullName>
    </recommendedName>
</protein>
<reference evidence="1 2" key="1">
    <citation type="submission" date="2020-08" db="EMBL/GenBank/DDBJ databases">
        <title>Sequencing the genomes of 1000 actinobacteria strains.</title>
        <authorList>
            <person name="Klenk H.-P."/>
        </authorList>
    </citation>
    <scope>NUCLEOTIDE SEQUENCE [LARGE SCALE GENOMIC DNA]</scope>
    <source>
        <strain evidence="1 2">DSM 45582</strain>
    </source>
</reference>
<accession>A0A840NCP3</accession>
<sequence length="171" mass="18851">MTWNDFYQRQHAIRAVLDHAREHPAVPLDLDLVPAAAAVFTDRGQLLRALQHKWSSSLTGRIDIGIEDADADPRGDRVEAVSAAWRRTTADHPVLRRVLDSHADDPAITGLLSRERRMLAVSAGLAEQHEPAAELDRVGAAFLGLLRAAAPSARTRRRGPLSQLRKVIPSR</sequence>
<organism evidence="1 2">
    <name type="scientific">Saccharopolyspora gloriosae</name>
    <dbReference type="NCBI Taxonomy" id="455344"/>
    <lineage>
        <taxon>Bacteria</taxon>
        <taxon>Bacillati</taxon>
        <taxon>Actinomycetota</taxon>
        <taxon>Actinomycetes</taxon>
        <taxon>Pseudonocardiales</taxon>
        <taxon>Pseudonocardiaceae</taxon>
        <taxon>Saccharopolyspora</taxon>
    </lineage>
</organism>
<gene>
    <name evidence="1" type="ORF">BJ969_001201</name>
</gene>
<evidence type="ECO:0000313" key="1">
    <source>
        <dbReference type="EMBL" id="MBB5068113.1"/>
    </source>
</evidence>
<comment type="caution">
    <text evidence="1">The sequence shown here is derived from an EMBL/GenBank/DDBJ whole genome shotgun (WGS) entry which is preliminary data.</text>
</comment>
<dbReference type="Proteomes" id="UP000580474">
    <property type="component" value="Unassembled WGS sequence"/>
</dbReference>
<keyword evidence="2" id="KW-1185">Reference proteome</keyword>
<dbReference type="EMBL" id="JACHIV010000001">
    <property type="protein sequence ID" value="MBB5068113.1"/>
    <property type="molecule type" value="Genomic_DNA"/>
</dbReference>